<reference evidence="1 2" key="1">
    <citation type="submission" date="2019-05" db="EMBL/GenBank/DDBJ databases">
        <title>Another draft genome of Portunus trituberculatus and its Hox gene families provides insights of decapod evolution.</title>
        <authorList>
            <person name="Jeong J.-H."/>
            <person name="Song I."/>
            <person name="Kim S."/>
            <person name="Choi T."/>
            <person name="Kim D."/>
            <person name="Ryu S."/>
            <person name="Kim W."/>
        </authorList>
    </citation>
    <scope>NUCLEOTIDE SEQUENCE [LARGE SCALE GENOMIC DNA]</scope>
    <source>
        <tissue evidence="1">Muscle</tissue>
    </source>
</reference>
<dbReference type="AlphaFoldDB" id="A0A5B7KDZ4"/>
<keyword evidence="2" id="KW-1185">Reference proteome</keyword>
<sequence length="46" mass="5523">MVTILLAFSNTSTLHLHCCKRLYLNCHEFLRCFYGSRGRVTRFLHY</sequence>
<comment type="caution">
    <text evidence="1">The sequence shown here is derived from an EMBL/GenBank/DDBJ whole genome shotgun (WGS) entry which is preliminary data.</text>
</comment>
<accession>A0A5B7KDZ4</accession>
<name>A0A5B7KDZ4_PORTR</name>
<protein>
    <submittedName>
        <fullName evidence="1">Uncharacterized protein</fullName>
    </submittedName>
</protein>
<dbReference type="EMBL" id="VSRR010143294">
    <property type="protein sequence ID" value="MPD04887.1"/>
    <property type="molecule type" value="Genomic_DNA"/>
</dbReference>
<proteinExistence type="predicted"/>
<organism evidence="1 2">
    <name type="scientific">Portunus trituberculatus</name>
    <name type="common">Swimming crab</name>
    <name type="synonym">Neptunus trituberculatus</name>
    <dbReference type="NCBI Taxonomy" id="210409"/>
    <lineage>
        <taxon>Eukaryota</taxon>
        <taxon>Metazoa</taxon>
        <taxon>Ecdysozoa</taxon>
        <taxon>Arthropoda</taxon>
        <taxon>Crustacea</taxon>
        <taxon>Multicrustacea</taxon>
        <taxon>Malacostraca</taxon>
        <taxon>Eumalacostraca</taxon>
        <taxon>Eucarida</taxon>
        <taxon>Decapoda</taxon>
        <taxon>Pleocyemata</taxon>
        <taxon>Brachyura</taxon>
        <taxon>Eubrachyura</taxon>
        <taxon>Portunoidea</taxon>
        <taxon>Portunidae</taxon>
        <taxon>Portuninae</taxon>
        <taxon>Portunus</taxon>
    </lineage>
</organism>
<dbReference type="Proteomes" id="UP000324222">
    <property type="component" value="Unassembled WGS sequence"/>
</dbReference>
<evidence type="ECO:0000313" key="2">
    <source>
        <dbReference type="Proteomes" id="UP000324222"/>
    </source>
</evidence>
<evidence type="ECO:0000313" key="1">
    <source>
        <dbReference type="EMBL" id="MPD04887.1"/>
    </source>
</evidence>
<gene>
    <name evidence="1" type="ORF">E2C01_100598</name>
</gene>